<dbReference type="PROSITE" id="PS51007">
    <property type="entry name" value="CYTC"/>
    <property type="match status" value="2"/>
</dbReference>
<dbReference type="InterPro" id="IPR004852">
    <property type="entry name" value="Di-haem_cyt_c_peroxidsae"/>
</dbReference>
<dbReference type="Pfam" id="PF21419">
    <property type="entry name" value="RoxA-like_Cyt-c"/>
    <property type="match status" value="1"/>
</dbReference>
<dbReference type="GO" id="GO:0009055">
    <property type="term" value="F:electron transfer activity"/>
    <property type="evidence" value="ECO:0007669"/>
    <property type="project" value="InterPro"/>
</dbReference>
<proteinExistence type="predicted"/>
<sequence>MGSISAVSRALPSFDAFCRARCARLSGLVASIFSIALVGCGGGDKTVAQLTGASDSSSQAAIQAIRSTEKHIAGAWDPVFDMSLIPIHMVLQPDGRVMYYGSDLNGSQTAAYRYGIWNPANGTSSNSLMILPNGTGNDLFCSSQTVLLDGKTLIVGGDEANPDSNVANRSTNLFSFLDNSLVKQNDLNRLRWYSSTTMLLNGEVYIQGGSGGHDRPEVRQTDGTYRLLNGVDTSAYDATFPKNWLAPDGRVFGVVGNGYMYYVNPTGNGALTAAGQLPAANAGAATGAAMFRPGRILKLSTNSPAAAIIDINNGQAAVTNTEAVSSIRIHSVATVLADGRVLVSGGSSTDNVLNTANNAAEVWDPVSGQWTIGPAQQLARLYHGTALLLPDARVLVAGGGAPGPLTNKNGEIYTPSYLYNSQGALAPRPTITTAPTVVEPGQSFNIETSTANLSRVSLVRFGSVSHSWNSDQRFIDLPWRNNGSQRFALQMPARAADTPPGFYMLFAFDTQGVPSVAKILRVNMPGARDAARSPAVNNIANQRSDTGAVIDIQPTASNPLGRTLRWSASGLPNGLVIDANTGKITGSPRQPGTFFATVAVDDGSWVGSSSFLWEVAQGTLVLQPVLPVSAALSQQDLTFTANAIGSNVRYQWNFGDGSPVSAWSTSRTIRYRYSAPGVYAVTVTAIDDQGRPQTQTFLQTVALTATPTRPARSSALLFEQPSTGNARLWVANPDANTVSVFDAVTQNKLAEIVVGQQPVTLTRDATGQIWVANRQSDSLSIINPTSLTVSQTMNLASGSGPYGILATPNNPNLIHVVLEGRGQLLRIDAAKRLVGQTVNLGSQPRHLAITHNGSKLYVSRFITPPLPGEATATVQPNAGGVARGGEVVVLNANLAITKTMILRHSDKVDSENQGRGIPNYLGAMAISPDGSQAFVPSKQDNILRGTLRDGSNLNFQSTVRAISSRILLASEAEDLAGRIDHDNASLASAAAFDPRGVWLFVALETSREIAILNAHNRTQLLRIETDFAPQALEVSPDGKRLYVSNFMARNVGVYDLVPLLEQGRLVAPLLQTLPTVGNELLPPQVLRGKQLFYDARDPRLARDRYMSCATCHNDGGHDGRTWDLTGMGEGLRNTISLRGRAGMTHGRLHWTGNFDEVQDFEGQIRGLAGGTGLMPDAAFNTGTRSQPLGDKKAGLSSDLDALAAYLGSLTQFGSSPLRAANGQLSSDALIGRNLFNAQCIQCHSGSIATDSPSGKLHKLATIKASSGKRLGSTLTGLDTPTLRDVWATAPYLHDGSAATLEAAIQAHQTGLDATKLRQLASYLREGGLDMLPSAVQLGASNLSLVGAAAVRADGAIQITPNSTAQGGAAWSTLGWSTTQAFTTSFDFVLQGAARQADGIALVMHGSGNNFLGGLGGCIGVCNLPNWSGLVIQTWENNRVGLATNTQIAKPAGFDLGNAANISGRATLAYNPVTKLLTSYVTLTSNGVSRTLVDAMTIDLTAKFGQRVTVGITGATGGASAEQVIRNWTADFAEPINNSWVKLNWDAQAQTNGSLLLTPNTQNKTGTAWATQPLSSSQSFTTELDFSLRGTARQADGLALVLQNTGTDFVGMNGGCLGVCNLPNWIGAVVQTWDNNRLGFASNAQAAKSAGVDLGNHALIQGHLIVRYDASRKLLEMTGTLVTDGVVRPINDTLSIDLSARFGPRFFIGVGAATGGAAAEQIVSQWVIRQR</sequence>
<evidence type="ECO:0000256" key="2">
    <source>
        <dbReference type="ARBA" id="ARBA00022723"/>
    </source>
</evidence>
<dbReference type="Gene3D" id="1.10.760.10">
    <property type="entry name" value="Cytochrome c-like domain"/>
    <property type="match status" value="2"/>
</dbReference>
<name>A0A368L6T5_9BURK</name>
<evidence type="ECO:0000259" key="6">
    <source>
        <dbReference type="PROSITE" id="PS51007"/>
    </source>
</evidence>
<keyword evidence="1 4" id="KW-0349">Heme</keyword>
<evidence type="ECO:0000256" key="1">
    <source>
        <dbReference type="ARBA" id="ARBA00022617"/>
    </source>
</evidence>
<dbReference type="InterPro" id="IPR015202">
    <property type="entry name" value="GO-like_E_set"/>
</dbReference>
<dbReference type="EMBL" id="QPGB01000001">
    <property type="protein sequence ID" value="RCS59380.1"/>
    <property type="molecule type" value="Genomic_DNA"/>
</dbReference>
<dbReference type="SUPFAM" id="SSF49899">
    <property type="entry name" value="Concanavalin A-like lectins/glucanases"/>
    <property type="match status" value="2"/>
</dbReference>
<dbReference type="InterPro" id="IPR011043">
    <property type="entry name" value="Gal_Oxase/kelch_b-propeller"/>
</dbReference>
<dbReference type="SMART" id="SM00089">
    <property type="entry name" value="PKD"/>
    <property type="match status" value="1"/>
</dbReference>
<dbReference type="InterPro" id="IPR014756">
    <property type="entry name" value="Ig_E-set"/>
</dbReference>
<dbReference type="Proteomes" id="UP000252357">
    <property type="component" value="Unassembled WGS sequence"/>
</dbReference>
<dbReference type="GO" id="GO:0020037">
    <property type="term" value="F:heme binding"/>
    <property type="evidence" value="ECO:0007669"/>
    <property type="project" value="InterPro"/>
</dbReference>
<reference evidence="7 8" key="1">
    <citation type="journal article" date="2018" name="Int. J. Syst. Evol. Microbiol.">
        <title>Parvibium lacunae gen. nov., sp. nov., a new member of the family Alcaligenaceae isolated from a freshwater pond.</title>
        <authorList>
            <person name="Chen W.M."/>
            <person name="Xie P.B."/>
            <person name="Hsu M.Y."/>
            <person name="Sheu S.Y."/>
        </authorList>
    </citation>
    <scope>NUCLEOTIDE SEQUENCE [LARGE SCALE GENOMIC DNA]</scope>
    <source>
        <strain evidence="7 8">KMB9</strain>
    </source>
</reference>
<dbReference type="Gene3D" id="2.130.10.10">
    <property type="entry name" value="YVTN repeat-like/Quinoprotein amine dehydrogenase"/>
    <property type="match status" value="2"/>
</dbReference>
<dbReference type="SUPFAM" id="SSF49313">
    <property type="entry name" value="Cadherin-like"/>
    <property type="match status" value="1"/>
</dbReference>
<dbReference type="InterPro" id="IPR011045">
    <property type="entry name" value="N2O_reductase_N"/>
</dbReference>
<dbReference type="GO" id="GO:0005509">
    <property type="term" value="F:calcium ion binding"/>
    <property type="evidence" value="ECO:0007669"/>
    <property type="project" value="InterPro"/>
</dbReference>
<organism evidence="7 8">
    <name type="scientific">Parvibium lacunae</name>
    <dbReference type="NCBI Taxonomy" id="1888893"/>
    <lineage>
        <taxon>Bacteria</taxon>
        <taxon>Pseudomonadati</taxon>
        <taxon>Pseudomonadota</taxon>
        <taxon>Betaproteobacteria</taxon>
        <taxon>Burkholderiales</taxon>
        <taxon>Alcaligenaceae</taxon>
        <taxon>Parvibium</taxon>
    </lineage>
</organism>
<dbReference type="GO" id="GO:0030246">
    <property type="term" value="F:carbohydrate binding"/>
    <property type="evidence" value="ECO:0007669"/>
    <property type="project" value="InterPro"/>
</dbReference>
<dbReference type="Pfam" id="PF05345">
    <property type="entry name" value="He_PIG"/>
    <property type="match status" value="1"/>
</dbReference>
<dbReference type="InterPro" id="IPR015943">
    <property type="entry name" value="WD40/YVTN_repeat-like_dom_sf"/>
</dbReference>
<evidence type="ECO:0000259" key="5">
    <source>
        <dbReference type="PROSITE" id="PS50093"/>
    </source>
</evidence>
<dbReference type="InterPro" id="IPR056573">
    <property type="entry name" value="Lectin_L-type_dom"/>
</dbReference>
<gene>
    <name evidence="7" type="ORF">DU000_01185</name>
</gene>
<feature type="domain" description="PKD" evidence="5">
    <location>
        <begin position="620"/>
        <end position="708"/>
    </location>
</feature>
<dbReference type="PANTHER" id="PTHR32208:SF21">
    <property type="entry name" value="LOW QUALITY PROTEIN: ALDEHYDE OXIDASE GLOX-LIKE"/>
    <property type="match status" value="1"/>
</dbReference>
<evidence type="ECO:0000256" key="4">
    <source>
        <dbReference type="PROSITE-ProRule" id="PRU00433"/>
    </source>
</evidence>
<dbReference type="InterPro" id="IPR022409">
    <property type="entry name" value="PKD/Chitinase_dom"/>
</dbReference>
<dbReference type="Pfam" id="PF00801">
    <property type="entry name" value="PKD"/>
    <property type="match status" value="1"/>
</dbReference>
<feature type="domain" description="Cytochrome c" evidence="6">
    <location>
        <begin position="1226"/>
        <end position="1327"/>
    </location>
</feature>
<dbReference type="SUPFAM" id="SSF81296">
    <property type="entry name" value="E set domains"/>
    <property type="match status" value="1"/>
</dbReference>
<dbReference type="SUPFAM" id="SSF46626">
    <property type="entry name" value="Cytochrome c"/>
    <property type="match status" value="2"/>
</dbReference>
<dbReference type="InterPro" id="IPR013783">
    <property type="entry name" value="Ig-like_fold"/>
</dbReference>
<evidence type="ECO:0000313" key="8">
    <source>
        <dbReference type="Proteomes" id="UP000252357"/>
    </source>
</evidence>
<protein>
    <submittedName>
        <fullName evidence="7">DUF1929 domain-containing protein</fullName>
    </submittedName>
</protein>
<dbReference type="GO" id="GO:0016491">
    <property type="term" value="F:oxidoreductase activity"/>
    <property type="evidence" value="ECO:0007669"/>
    <property type="project" value="InterPro"/>
</dbReference>
<dbReference type="GO" id="GO:0016020">
    <property type="term" value="C:membrane"/>
    <property type="evidence" value="ECO:0007669"/>
    <property type="project" value="InterPro"/>
</dbReference>
<feature type="domain" description="Cytochrome c" evidence="6">
    <location>
        <begin position="1083"/>
        <end position="1210"/>
    </location>
</feature>
<evidence type="ECO:0000256" key="3">
    <source>
        <dbReference type="ARBA" id="ARBA00023004"/>
    </source>
</evidence>
<dbReference type="InterPro" id="IPR013320">
    <property type="entry name" value="ConA-like_dom_sf"/>
</dbReference>
<dbReference type="CDD" id="cd02851">
    <property type="entry name" value="E_set_GO_C"/>
    <property type="match status" value="1"/>
</dbReference>
<dbReference type="SUPFAM" id="SSF50974">
    <property type="entry name" value="Nitrous oxide reductase, N-terminal domain"/>
    <property type="match status" value="1"/>
</dbReference>
<dbReference type="Pfam" id="PF09118">
    <property type="entry name" value="GO-like_E_set"/>
    <property type="match status" value="1"/>
</dbReference>
<keyword evidence="8" id="KW-1185">Reference proteome</keyword>
<dbReference type="SUPFAM" id="SSF49299">
    <property type="entry name" value="PKD domain"/>
    <property type="match status" value="1"/>
</dbReference>
<dbReference type="RefSeq" id="WP_114401530.1">
    <property type="nucleotide sequence ID" value="NZ_QPGB01000001.1"/>
</dbReference>
<dbReference type="SUPFAM" id="SSF50965">
    <property type="entry name" value="Galactose oxidase, central domain"/>
    <property type="match status" value="1"/>
</dbReference>
<keyword evidence="2 4" id="KW-0479">Metal-binding</keyword>
<dbReference type="PROSITE" id="PS50093">
    <property type="entry name" value="PKD"/>
    <property type="match status" value="1"/>
</dbReference>
<dbReference type="InterPro" id="IPR037293">
    <property type="entry name" value="Gal_Oxidase_central_sf"/>
</dbReference>
<dbReference type="InterPro" id="IPR035986">
    <property type="entry name" value="PKD_dom_sf"/>
</dbReference>
<dbReference type="CDD" id="cd01951">
    <property type="entry name" value="lectin_L-type"/>
    <property type="match status" value="1"/>
</dbReference>
<dbReference type="InterPro" id="IPR000601">
    <property type="entry name" value="PKD_dom"/>
</dbReference>
<evidence type="ECO:0000313" key="7">
    <source>
        <dbReference type="EMBL" id="RCS59380.1"/>
    </source>
</evidence>
<dbReference type="InterPro" id="IPR036909">
    <property type="entry name" value="Cyt_c-like_dom_sf"/>
</dbReference>
<dbReference type="Gene3D" id="2.130.10.80">
    <property type="entry name" value="Galactose oxidase/kelch, beta-propeller"/>
    <property type="match status" value="1"/>
</dbReference>
<dbReference type="InterPro" id="IPR009056">
    <property type="entry name" value="Cyt_c-like_dom"/>
</dbReference>
<keyword evidence="3 4" id="KW-0408">Iron</keyword>
<dbReference type="InterPro" id="IPR001220">
    <property type="entry name" value="Legume_lectin_dom"/>
</dbReference>
<dbReference type="Pfam" id="PF00139">
    <property type="entry name" value="Lectin_legB"/>
    <property type="match status" value="2"/>
</dbReference>
<dbReference type="Pfam" id="PF03150">
    <property type="entry name" value="CCP_MauG"/>
    <property type="match status" value="1"/>
</dbReference>
<dbReference type="CDD" id="cd00146">
    <property type="entry name" value="PKD"/>
    <property type="match status" value="1"/>
</dbReference>
<accession>A0A368L6T5</accession>
<dbReference type="Gene3D" id="2.60.120.200">
    <property type="match status" value="2"/>
</dbReference>
<dbReference type="InterPro" id="IPR015919">
    <property type="entry name" value="Cadherin-like_sf"/>
</dbReference>
<dbReference type="OrthoDB" id="8673369at2"/>
<dbReference type="PANTHER" id="PTHR32208">
    <property type="entry name" value="SECRETED PROTEIN-RELATED"/>
    <property type="match status" value="1"/>
</dbReference>
<dbReference type="Gene3D" id="2.60.40.10">
    <property type="entry name" value="Immunoglobulins"/>
    <property type="match status" value="3"/>
</dbReference>
<comment type="caution">
    <text evidence="7">The sequence shown here is derived from an EMBL/GenBank/DDBJ whole genome shotgun (WGS) entry which is preliminary data.</text>
</comment>